<dbReference type="InterPro" id="IPR033332">
    <property type="entry name" value="BTG"/>
</dbReference>
<evidence type="ECO:0000256" key="1">
    <source>
        <dbReference type="ARBA" id="ARBA00007989"/>
    </source>
</evidence>
<feature type="domain" description="Anti-proliferative protein" evidence="3">
    <location>
        <begin position="18"/>
        <end position="125"/>
    </location>
</feature>
<reference evidence="4" key="1">
    <citation type="submission" date="2023-07" db="EMBL/GenBank/DDBJ databases">
        <authorList>
            <person name="Stuckert A."/>
        </authorList>
    </citation>
    <scope>NUCLEOTIDE SEQUENCE</scope>
</reference>
<accession>A0ABN9L9E7</accession>
<dbReference type="Pfam" id="PF07742">
    <property type="entry name" value="BTG"/>
    <property type="match status" value="1"/>
</dbReference>
<gene>
    <name evidence="4" type="ORF">RIMI_LOCUS6810355</name>
</gene>
<dbReference type="SUPFAM" id="SSF160696">
    <property type="entry name" value="BTG domain-like"/>
    <property type="match status" value="1"/>
</dbReference>
<dbReference type="Proteomes" id="UP001176940">
    <property type="component" value="Unassembled WGS sequence"/>
</dbReference>
<dbReference type="EMBL" id="CAUEEQ010012514">
    <property type="protein sequence ID" value="CAJ0936596.1"/>
    <property type="molecule type" value="Genomic_DNA"/>
</dbReference>
<dbReference type="PANTHER" id="PTHR22978">
    <property type="entry name" value="B-CELL TRANSLOCATION GENE"/>
    <property type="match status" value="1"/>
</dbReference>
<dbReference type="Gene3D" id="3.90.640.90">
    <property type="entry name" value="Anti-proliferative protein, N-terminal domain"/>
    <property type="match status" value="1"/>
</dbReference>
<dbReference type="PANTHER" id="PTHR22978:SF47">
    <property type="entry name" value="B-CELL TRANSLOCATION GENE 5, GENE 1"/>
    <property type="match status" value="1"/>
</dbReference>
<dbReference type="PRINTS" id="PR00310">
    <property type="entry name" value="ANTIPRLFBTG1"/>
</dbReference>
<dbReference type="InterPro" id="IPR036054">
    <property type="entry name" value="BTG-like_sf"/>
</dbReference>
<protein>
    <recommendedName>
        <fullName evidence="3">Anti-proliferative protein domain-containing protein</fullName>
    </recommendedName>
</protein>
<evidence type="ECO:0000313" key="4">
    <source>
        <dbReference type="EMBL" id="CAJ0936596.1"/>
    </source>
</evidence>
<evidence type="ECO:0000259" key="3">
    <source>
        <dbReference type="SMART" id="SM00099"/>
    </source>
</evidence>
<sequence length="243" mass="27298">MDFVKSKLCPDSHPRLNMRQEVEAAVGFLVKVLSLEKTLQLDQLENLGKNLVDILCKKYQGHWYPDKPIRGQAYRCIRINSWQHIDESLMEASKRCGIEYSKLPLPKEMTIWIDPFDVCGRFEEDAEYFTIATFEQATVTEPVIEDPEKETSDYSSVGTLSGTTSENSSDDETSGEKATTREDELALDEAIEISSSGTPVAELMDAENKEGQTGSDLEEVAQEMENIELLCIGNDGLEIWTSL</sequence>
<evidence type="ECO:0000256" key="2">
    <source>
        <dbReference type="SAM" id="MobiDB-lite"/>
    </source>
</evidence>
<name>A0ABN9L9E7_9NEOB</name>
<evidence type="ECO:0000313" key="5">
    <source>
        <dbReference type="Proteomes" id="UP001176940"/>
    </source>
</evidence>
<feature type="compositionally biased region" description="Basic and acidic residues" evidence="2">
    <location>
        <begin position="174"/>
        <end position="184"/>
    </location>
</feature>
<comment type="caution">
    <text evidence="4">The sequence shown here is derived from an EMBL/GenBank/DDBJ whole genome shotgun (WGS) entry which is preliminary data.</text>
</comment>
<dbReference type="SMART" id="SM00099">
    <property type="entry name" value="btg1"/>
    <property type="match status" value="1"/>
</dbReference>
<comment type="similarity">
    <text evidence="1">Belongs to the BTG family.</text>
</comment>
<proteinExistence type="inferred from homology"/>
<keyword evidence="5" id="KW-1185">Reference proteome</keyword>
<feature type="region of interest" description="Disordered" evidence="2">
    <location>
        <begin position="140"/>
        <end position="184"/>
    </location>
</feature>
<dbReference type="InterPro" id="IPR002087">
    <property type="entry name" value="Anti_prolifrtn"/>
</dbReference>
<organism evidence="4 5">
    <name type="scientific">Ranitomeya imitator</name>
    <name type="common">mimic poison frog</name>
    <dbReference type="NCBI Taxonomy" id="111125"/>
    <lineage>
        <taxon>Eukaryota</taxon>
        <taxon>Metazoa</taxon>
        <taxon>Chordata</taxon>
        <taxon>Craniata</taxon>
        <taxon>Vertebrata</taxon>
        <taxon>Euteleostomi</taxon>
        <taxon>Amphibia</taxon>
        <taxon>Batrachia</taxon>
        <taxon>Anura</taxon>
        <taxon>Neobatrachia</taxon>
        <taxon>Hyloidea</taxon>
        <taxon>Dendrobatidae</taxon>
        <taxon>Dendrobatinae</taxon>
        <taxon>Ranitomeya</taxon>
    </lineage>
</organism>